<name>A0A939LR72_9CELL</name>
<sequence>MTPEQQQGIARALLDALTALDPDDRVASRQAVPLAMAQLEGLVAGAEDRATPVAYGALTLANVCVALVAQIKDVDRLDVIAALRPLFAEEAGREAA</sequence>
<comment type="caution">
    <text evidence="1">The sequence shown here is derived from an EMBL/GenBank/DDBJ whole genome shotgun (WGS) entry which is preliminary data.</text>
</comment>
<reference evidence="1" key="1">
    <citation type="submission" date="2021-03" db="EMBL/GenBank/DDBJ databases">
        <title>Actinotalea soli sp. nov., isolated from soil.</title>
        <authorList>
            <person name="Ping W."/>
            <person name="Zhang J."/>
        </authorList>
    </citation>
    <scope>NUCLEOTIDE SEQUENCE</scope>
    <source>
        <strain evidence="1">BY-33</strain>
    </source>
</reference>
<dbReference type="AlphaFoldDB" id="A0A939LR72"/>
<keyword evidence="2" id="KW-1185">Reference proteome</keyword>
<evidence type="ECO:0000313" key="2">
    <source>
        <dbReference type="Proteomes" id="UP000664209"/>
    </source>
</evidence>
<proteinExistence type="predicted"/>
<accession>A0A939LR72</accession>
<gene>
    <name evidence="1" type="ORF">J4G33_04915</name>
</gene>
<organism evidence="1 2">
    <name type="scientific">Actinotalea soli</name>
    <dbReference type="NCBI Taxonomy" id="2819234"/>
    <lineage>
        <taxon>Bacteria</taxon>
        <taxon>Bacillati</taxon>
        <taxon>Actinomycetota</taxon>
        <taxon>Actinomycetes</taxon>
        <taxon>Micrococcales</taxon>
        <taxon>Cellulomonadaceae</taxon>
        <taxon>Actinotalea</taxon>
    </lineage>
</organism>
<evidence type="ECO:0000313" key="1">
    <source>
        <dbReference type="EMBL" id="MBO1751140.1"/>
    </source>
</evidence>
<protein>
    <submittedName>
        <fullName evidence="1">Uncharacterized protein</fullName>
    </submittedName>
</protein>
<dbReference type="EMBL" id="JAGEMK010000002">
    <property type="protein sequence ID" value="MBO1751140.1"/>
    <property type="molecule type" value="Genomic_DNA"/>
</dbReference>
<dbReference type="Proteomes" id="UP000664209">
    <property type="component" value="Unassembled WGS sequence"/>
</dbReference>
<dbReference type="RefSeq" id="WP_208054827.1">
    <property type="nucleotide sequence ID" value="NZ_JAGEMK010000002.1"/>
</dbReference>